<dbReference type="AlphaFoldDB" id="A0A0C4WSX6"/>
<dbReference type="Pfam" id="PF00111">
    <property type="entry name" value="Fer2"/>
    <property type="match status" value="1"/>
</dbReference>
<dbReference type="PROSITE" id="PS51085">
    <property type="entry name" value="2FE2S_FER_2"/>
    <property type="match status" value="1"/>
</dbReference>
<proteinExistence type="predicted"/>
<feature type="domain" description="2Fe-2S ferredoxin-type" evidence="1">
    <location>
        <begin position="2"/>
        <end position="103"/>
    </location>
</feature>
<dbReference type="SUPFAM" id="SSF54292">
    <property type="entry name" value="2Fe-2S ferredoxin-like"/>
    <property type="match status" value="1"/>
</dbReference>
<accession>A0A0C4WSX6</accession>
<evidence type="ECO:0000313" key="3">
    <source>
        <dbReference type="Proteomes" id="UP000068210"/>
    </source>
</evidence>
<evidence type="ECO:0000313" key="2">
    <source>
        <dbReference type="EMBL" id="AJE22680.1"/>
    </source>
</evidence>
<keyword evidence="3" id="KW-1185">Reference proteome</keyword>
<name>A0A0C4WSX6_9GAMM</name>
<dbReference type="EMBL" id="CP010415">
    <property type="protein sequence ID" value="AJE22680.1"/>
    <property type="molecule type" value="Genomic_DNA"/>
</dbReference>
<dbReference type="InterPro" id="IPR006058">
    <property type="entry name" value="2Fe2S_fd_BS"/>
</dbReference>
<gene>
    <name evidence="2" type="primary">xylT</name>
    <name evidence="2" type="ORF">Achr_32730</name>
</gene>
<dbReference type="Proteomes" id="UP000068210">
    <property type="component" value="Chromosome"/>
</dbReference>
<dbReference type="InterPro" id="IPR001041">
    <property type="entry name" value="2Fe-2S_ferredoxin-type"/>
</dbReference>
<dbReference type="KEGG" id="acx:Achr_32730"/>
<evidence type="ECO:0000259" key="1">
    <source>
        <dbReference type="PROSITE" id="PS51085"/>
    </source>
</evidence>
<dbReference type="RefSeq" id="WP_039805887.1">
    <property type="nucleotide sequence ID" value="NZ_CP010415.1"/>
</dbReference>
<organism evidence="2 3">
    <name type="scientific">Azotobacter chroococcum NCIMB 8003</name>
    <dbReference type="NCBI Taxonomy" id="1328314"/>
    <lineage>
        <taxon>Bacteria</taxon>
        <taxon>Pseudomonadati</taxon>
        <taxon>Pseudomonadota</taxon>
        <taxon>Gammaproteobacteria</taxon>
        <taxon>Pseudomonadales</taxon>
        <taxon>Pseudomonadaceae</taxon>
        <taxon>Azotobacter</taxon>
    </lineage>
</organism>
<dbReference type="GO" id="GO:0051537">
    <property type="term" value="F:2 iron, 2 sulfur cluster binding"/>
    <property type="evidence" value="ECO:0007669"/>
    <property type="project" value="InterPro"/>
</dbReference>
<protein>
    <submittedName>
        <fullName evidence="2">Ferredoxin, XylT</fullName>
    </submittedName>
</protein>
<dbReference type="STRING" id="1328314.Achr_32730"/>
<dbReference type="HOGENOM" id="CLU_082632_4_0_6"/>
<dbReference type="Gene3D" id="3.10.20.30">
    <property type="match status" value="1"/>
</dbReference>
<sequence length="104" mass="11118">MSRLHRVLERVSGEVLEVRPGESLLCAMERQGKGCIPVGCRGGGCGVCKVRVVSGRFDFGAMSCRHISTDERGRGLALACRLFPLGDSEVQACGEAVRAAPEQQ</sequence>
<dbReference type="InterPro" id="IPR012675">
    <property type="entry name" value="Beta-grasp_dom_sf"/>
</dbReference>
<reference evidence="2 3" key="1">
    <citation type="journal article" date="2015" name="PLoS ONE">
        <title>Azotobacter Genomes: The Genome of Azotobacter chroococcum NCIMB 8003 (ATCC 4412).</title>
        <authorList>
            <person name="Robson R.L."/>
            <person name="Jones R."/>
            <person name="Robson R.M."/>
            <person name="Schwartz A."/>
            <person name="Richardson T.H."/>
        </authorList>
    </citation>
    <scope>NUCLEOTIDE SEQUENCE [LARGE SCALE GENOMIC DNA]</scope>
    <source>
        <strain evidence="2 3">NCIMB 8003</strain>
    </source>
</reference>
<dbReference type="PROSITE" id="PS00197">
    <property type="entry name" value="2FE2S_FER_1"/>
    <property type="match status" value="1"/>
</dbReference>
<dbReference type="InterPro" id="IPR036010">
    <property type="entry name" value="2Fe-2S_ferredoxin-like_sf"/>
</dbReference>